<feature type="domain" description="BTB" evidence="1">
    <location>
        <begin position="23"/>
        <end position="95"/>
    </location>
</feature>
<reference evidence="3 4" key="1">
    <citation type="submission" date="2024-10" db="EMBL/GenBank/DDBJ databases">
        <authorList>
            <person name="Kim D."/>
        </authorList>
    </citation>
    <scope>NUCLEOTIDE SEQUENCE [LARGE SCALE GENOMIC DNA]</scope>
    <source>
        <strain evidence="3">BH-2024</strain>
    </source>
</reference>
<evidence type="ECO:0000259" key="1">
    <source>
        <dbReference type="PROSITE" id="PS50097"/>
    </source>
</evidence>
<dbReference type="Pfam" id="PF07707">
    <property type="entry name" value="BACK"/>
    <property type="match status" value="1"/>
</dbReference>
<dbReference type="Gene3D" id="3.30.710.10">
    <property type="entry name" value="Potassium Channel Kv1.1, Chain A"/>
    <property type="match status" value="1"/>
</dbReference>
<dbReference type="PANTHER" id="PTHR45774">
    <property type="entry name" value="BTB/POZ DOMAIN-CONTAINING"/>
    <property type="match status" value="1"/>
</dbReference>
<accession>A0ABD2K213</accession>
<dbReference type="InterPro" id="IPR002083">
    <property type="entry name" value="MATH/TRAF_dom"/>
</dbReference>
<evidence type="ECO:0000259" key="2">
    <source>
        <dbReference type="PROSITE" id="PS50144"/>
    </source>
</evidence>
<evidence type="ECO:0000313" key="3">
    <source>
        <dbReference type="EMBL" id="KAL3096868.1"/>
    </source>
</evidence>
<dbReference type="PROSITE" id="PS50144">
    <property type="entry name" value="MATH"/>
    <property type="match status" value="1"/>
</dbReference>
<protein>
    <recommendedName>
        <fullName evidence="5">BTB domain-containing protein</fullName>
    </recommendedName>
</protein>
<dbReference type="SMART" id="SM00225">
    <property type="entry name" value="BTB"/>
    <property type="match status" value="1"/>
</dbReference>
<dbReference type="InterPro" id="IPR000210">
    <property type="entry name" value="BTB/POZ_dom"/>
</dbReference>
<dbReference type="Pfam" id="PF00651">
    <property type="entry name" value="BTB"/>
    <property type="match status" value="1"/>
</dbReference>
<dbReference type="Proteomes" id="UP001620626">
    <property type="component" value="Unassembled WGS sequence"/>
</dbReference>
<dbReference type="Gene3D" id="2.60.210.10">
    <property type="entry name" value="Apoptosis, Tumor Necrosis Factor Receptor Associated Protein 2, Chain A"/>
    <property type="match status" value="2"/>
</dbReference>
<dbReference type="InterPro" id="IPR011333">
    <property type="entry name" value="SKP1/BTB/POZ_sf"/>
</dbReference>
<feature type="domain" description="MATH" evidence="2">
    <location>
        <begin position="293"/>
        <end position="434"/>
    </location>
</feature>
<dbReference type="Gene3D" id="1.25.40.420">
    <property type="match status" value="1"/>
</dbReference>
<evidence type="ECO:0000313" key="4">
    <source>
        <dbReference type="Proteomes" id="UP001620626"/>
    </source>
</evidence>
<proteinExistence type="predicted"/>
<name>A0ABD2K213_9BILA</name>
<dbReference type="InterPro" id="IPR008974">
    <property type="entry name" value="TRAF-like"/>
</dbReference>
<sequence length="600" mass="68438">MSSSKPENSVDQMSHLFSSGDHSNVHFLVGEEKELFRAPKLILKATSEVFDSMFRFDSKNGKTENSSAVSSVEVPDIEPSAFRVLLSFIYTDDLSGLNGDNAMTVLYAAKKYGVDALVTKCLQIPISKLPNVFLAYAQARLLDSEDFADQCMRYICQNAEELFKSKEFLQIDQNILGEIFGNNHLLVHDEYETWKAALHWSNEKCRQNGKKRPIENLRSALGTALSKIRFPRITPDVFVKKIVPSGILTDEEIFGIYQFYCHPNSRGTPGLYPLKFPSHGRISDWNISKGNRGTTLAMEIEEFSKFAQEEEGNDRFSEEKVLMKGFKWEINAEIMTDEESTEKCLGFFLWCTPQKKKKKENWTCKCSATFRIVSQKCGTEDLVGRFDDIIFNSNEKYRADVRGFYKFITLSELMDTSKGLYNKNEDKVTLTIDVIVERMKTDIADPPKSTGKILWTIQKLSKFAREVLMSERNSETVHFKGIEWKICAEVVKNENNEKCLDFSLACVPTKDTIWNGKCTAILRFVSQKNETLKFATKTVEKSGFSTEYECVVLFPNSITFAELMDADKGLYDETDDTVVLAIDFNVKVKKRTKCNKLTVE</sequence>
<dbReference type="SUPFAM" id="SSF49599">
    <property type="entry name" value="TRAF domain-like"/>
    <property type="match status" value="2"/>
</dbReference>
<dbReference type="EMBL" id="JBICBT010000849">
    <property type="protein sequence ID" value="KAL3096868.1"/>
    <property type="molecule type" value="Genomic_DNA"/>
</dbReference>
<keyword evidence="4" id="KW-1185">Reference proteome</keyword>
<evidence type="ECO:0008006" key="5">
    <source>
        <dbReference type="Google" id="ProtNLM"/>
    </source>
</evidence>
<dbReference type="PROSITE" id="PS50097">
    <property type="entry name" value="BTB"/>
    <property type="match status" value="1"/>
</dbReference>
<organism evidence="3 4">
    <name type="scientific">Heterodera trifolii</name>
    <dbReference type="NCBI Taxonomy" id="157864"/>
    <lineage>
        <taxon>Eukaryota</taxon>
        <taxon>Metazoa</taxon>
        <taxon>Ecdysozoa</taxon>
        <taxon>Nematoda</taxon>
        <taxon>Chromadorea</taxon>
        <taxon>Rhabditida</taxon>
        <taxon>Tylenchina</taxon>
        <taxon>Tylenchomorpha</taxon>
        <taxon>Tylenchoidea</taxon>
        <taxon>Heteroderidae</taxon>
        <taxon>Heteroderinae</taxon>
        <taxon>Heterodera</taxon>
    </lineage>
</organism>
<dbReference type="SUPFAM" id="SSF54695">
    <property type="entry name" value="POZ domain"/>
    <property type="match status" value="1"/>
</dbReference>
<dbReference type="SMART" id="SM00875">
    <property type="entry name" value="BACK"/>
    <property type="match status" value="1"/>
</dbReference>
<dbReference type="Pfam" id="PF22486">
    <property type="entry name" value="MATH_2"/>
    <property type="match status" value="1"/>
</dbReference>
<comment type="caution">
    <text evidence="3">The sequence shown here is derived from an EMBL/GenBank/DDBJ whole genome shotgun (WGS) entry which is preliminary data.</text>
</comment>
<dbReference type="PANTHER" id="PTHR45774:SF3">
    <property type="entry name" value="BTB (POZ) DOMAIN-CONTAINING 2B-RELATED"/>
    <property type="match status" value="1"/>
</dbReference>
<dbReference type="InterPro" id="IPR011705">
    <property type="entry name" value="BACK"/>
</dbReference>
<gene>
    <name evidence="3" type="ORF">niasHT_023730</name>
</gene>
<dbReference type="AlphaFoldDB" id="A0ABD2K213"/>